<dbReference type="EMBL" id="JAHLQT010024345">
    <property type="protein sequence ID" value="KAG7165432.1"/>
    <property type="molecule type" value="Genomic_DNA"/>
</dbReference>
<evidence type="ECO:0000259" key="1">
    <source>
        <dbReference type="Pfam" id="PF15801"/>
    </source>
</evidence>
<dbReference type="Proteomes" id="UP000747542">
    <property type="component" value="Unassembled WGS sequence"/>
</dbReference>
<name>A0A8J5JX59_HOMAM</name>
<dbReference type="Pfam" id="PF15801">
    <property type="entry name" value="zf-C6H2"/>
    <property type="match status" value="1"/>
</dbReference>
<protein>
    <submittedName>
        <fullName evidence="2">Methionine aminopeptidase 1-like 2</fullName>
    </submittedName>
</protein>
<proteinExistence type="predicted"/>
<feature type="domain" description="C6H2-type" evidence="1">
    <location>
        <begin position="11"/>
        <end position="40"/>
    </location>
</feature>
<accession>A0A8J5JX59</accession>
<reference evidence="2" key="1">
    <citation type="journal article" date="2021" name="Sci. Adv.">
        <title>The American lobster genome reveals insights on longevity, neural, and immune adaptations.</title>
        <authorList>
            <person name="Polinski J.M."/>
            <person name="Zimin A.V."/>
            <person name="Clark K.F."/>
            <person name="Kohn A.B."/>
            <person name="Sadowski N."/>
            <person name="Timp W."/>
            <person name="Ptitsyn A."/>
            <person name="Khanna P."/>
            <person name="Romanova D.Y."/>
            <person name="Williams P."/>
            <person name="Greenwood S.J."/>
            <person name="Moroz L.L."/>
            <person name="Walt D.R."/>
            <person name="Bodnar A.G."/>
        </authorList>
    </citation>
    <scope>NUCLEOTIDE SEQUENCE</scope>
    <source>
        <strain evidence="2">GMGI-L3</strain>
    </source>
</reference>
<keyword evidence="2" id="KW-0031">Aminopeptidase</keyword>
<organism evidence="2 3">
    <name type="scientific">Homarus americanus</name>
    <name type="common">American lobster</name>
    <dbReference type="NCBI Taxonomy" id="6706"/>
    <lineage>
        <taxon>Eukaryota</taxon>
        <taxon>Metazoa</taxon>
        <taxon>Ecdysozoa</taxon>
        <taxon>Arthropoda</taxon>
        <taxon>Crustacea</taxon>
        <taxon>Multicrustacea</taxon>
        <taxon>Malacostraca</taxon>
        <taxon>Eumalacostraca</taxon>
        <taxon>Eucarida</taxon>
        <taxon>Decapoda</taxon>
        <taxon>Pleocyemata</taxon>
        <taxon>Astacidea</taxon>
        <taxon>Nephropoidea</taxon>
        <taxon>Nephropidae</taxon>
        <taxon>Homarus</taxon>
    </lineage>
</organism>
<dbReference type="InterPro" id="IPR031615">
    <property type="entry name" value="Zfn-C6H2"/>
</dbReference>
<sequence>MSANGAITHVCETSGCNSEAKLQCPTCIKLGIQGSFFCSQVKLIVEVVALRVPGTHTNSFTKRPVSFCVTSRALNIAALDL</sequence>
<dbReference type="AlphaFoldDB" id="A0A8J5JX59"/>
<keyword evidence="2" id="KW-0645">Protease</keyword>
<evidence type="ECO:0000313" key="2">
    <source>
        <dbReference type="EMBL" id="KAG7165432.1"/>
    </source>
</evidence>
<evidence type="ECO:0000313" key="3">
    <source>
        <dbReference type="Proteomes" id="UP000747542"/>
    </source>
</evidence>
<dbReference type="GO" id="GO:0004177">
    <property type="term" value="F:aminopeptidase activity"/>
    <property type="evidence" value="ECO:0007669"/>
    <property type="project" value="UniProtKB-KW"/>
</dbReference>
<comment type="caution">
    <text evidence="2">The sequence shown here is derived from an EMBL/GenBank/DDBJ whole genome shotgun (WGS) entry which is preliminary data.</text>
</comment>
<keyword evidence="2" id="KW-0378">Hydrolase</keyword>
<gene>
    <name evidence="2" type="primary">METAP1-L2</name>
    <name evidence="2" type="ORF">Hamer_G007264</name>
</gene>
<keyword evidence="3" id="KW-1185">Reference proteome</keyword>